<dbReference type="InterPro" id="IPR036662">
    <property type="entry name" value="PTS_EIIA_man-typ_sf"/>
</dbReference>
<evidence type="ECO:0000259" key="7">
    <source>
        <dbReference type="PROSITE" id="PS51096"/>
    </source>
</evidence>
<dbReference type="AlphaFoldDB" id="A0A5D8QE06"/>
<dbReference type="Gene3D" id="1.10.1790.10">
    <property type="entry name" value="PRD domain"/>
    <property type="match status" value="1"/>
</dbReference>
<evidence type="ECO:0000313" key="9">
    <source>
        <dbReference type="EMBL" id="TZE81488.1"/>
    </source>
</evidence>
<dbReference type="Gene3D" id="3.40.930.10">
    <property type="entry name" value="Mannitol-specific EII, Chain A"/>
    <property type="match status" value="1"/>
</dbReference>
<dbReference type="GO" id="GO:0016020">
    <property type="term" value="C:membrane"/>
    <property type="evidence" value="ECO:0007669"/>
    <property type="project" value="InterPro"/>
</dbReference>
<dbReference type="PROSITE" id="PS51372">
    <property type="entry name" value="PRD_2"/>
    <property type="match status" value="1"/>
</dbReference>
<dbReference type="Pfam" id="PF00874">
    <property type="entry name" value="PRD"/>
    <property type="match status" value="1"/>
</dbReference>
<evidence type="ECO:0000313" key="10">
    <source>
        <dbReference type="Proteomes" id="UP000322976"/>
    </source>
</evidence>
<organism evidence="9 10">
    <name type="scientific">Calorimonas adulescens</name>
    <dbReference type="NCBI Taxonomy" id="2606906"/>
    <lineage>
        <taxon>Bacteria</taxon>
        <taxon>Bacillati</taxon>
        <taxon>Bacillota</taxon>
        <taxon>Clostridia</taxon>
        <taxon>Thermoanaerobacterales</taxon>
        <taxon>Thermoanaerobacteraceae</taxon>
        <taxon>Calorimonas</taxon>
    </lineage>
</organism>
<dbReference type="PANTHER" id="PTHR32071:SF38">
    <property type="entry name" value="PSP OPERON TRANSCRIPTIONAL ACTIVATOR"/>
    <property type="match status" value="1"/>
</dbReference>
<dbReference type="GO" id="GO:0006355">
    <property type="term" value="P:regulation of DNA-templated transcription"/>
    <property type="evidence" value="ECO:0007669"/>
    <property type="project" value="InterPro"/>
</dbReference>
<feature type="domain" description="PTS EIIA type-2" evidence="6">
    <location>
        <begin position="822"/>
        <end position="958"/>
    </location>
</feature>
<dbReference type="PROSITE" id="PS51096">
    <property type="entry name" value="PTS_EIIA_TYPE_4"/>
    <property type="match status" value="1"/>
</dbReference>
<dbReference type="SUPFAM" id="SSF55804">
    <property type="entry name" value="Phoshotransferase/anion transport protein"/>
    <property type="match status" value="1"/>
</dbReference>
<dbReference type="GO" id="GO:0009401">
    <property type="term" value="P:phosphoenolpyruvate-dependent sugar phosphotransferase system"/>
    <property type="evidence" value="ECO:0007669"/>
    <property type="project" value="InterPro"/>
</dbReference>
<dbReference type="EMBL" id="VTPS01000013">
    <property type="protein sequence ID" value="TZE81488.1"/>
    <property type="molecule type" value="Genomic_DNA"/>
</dbReference>
<dbReference type="CDD" id="cd00211">
    <property type="entry name" value="PTS_IIA_fru"/>
    <property type="match status" value="1"/>
</dbReference>
<dbReference type="InterPro" id="IPR025943">
    <property type="entry name" value="Sigma_54_int_dom_ATP-bd_2"/>
</dbReference>
<dbReference type="RefSeq" id="WP_149545684.1">
    <property type="nucleotide sequence ID" value="NZ_VTPS01000013.1"/>
</dbReference>
<dbReference type="InterPro" id="IPR027417">
    <property type="entry name" value="P-loop_NTPase"/>
</dbReference>
<keyword evidence="1" id="KW-0808">Transferase</keyword>
<feature type="domain" description="Sigma-54 factor interaction" evidence="5">
    <location>
        <begin position="118"/>
        <end position="352"/>
    </location>
</feature>
<dbReference type="InterPro" id="IPR036634">
    <property type="entry name" value="PRD_sf"/>
</dbReference>
<dbReference type="InterPro" id="IPR004701">
    <property type="entry name" value="PTS_EIIA_man-typ"/>
</dbReference>
<keyword evidence="4" id="KW-0067">ATP-binding</keyword>
<dbReference type="PROSITE" id="PS50045">
    <property type="entry name" value="SIGMA54_INTERACT_4"/>
    <property type="match status" value="1"/>
</dbReference>
<dbReference type="Pfam" id="PF00158">
    <property type="entry name" value="Sigma54_activat"/>
    <property type="match status" value="1"/>
</dbReference>
<gene>
    <name evidence="9" type="ORF">FWJ32_09100</name>
</gene>
<dbReference type="SMART" id="SM00382">
    <property type="entry name" value="AAA"/>
    <property type="match status" value="1"/>
</dbReference>
<dbReference type="Pfam" id="PF03610">
    <property type="entry name" value="EIIA-man"/>
    <property type="match status" value="1"/>
</dbReference>
<dbReference type="SUPFAM" id="SSF63520">
    <property type="entry name" value="PTS-regulatory domain, PRD"/>
    <property type="match status" value="1"/>
</dbReference>
<dbReference type="PROSITE" id="PS51094">
    <property type="entry name" value="PTS_EIIA_TYPE_2"/>
    <property type="match status" value="1"/>
</dbReference>
<dbReference type="PROSITE" id="PS00676">
    <property type="entry name" value="SIGMA54_INTERACT_2"/>
    <property type="match status" value="1"/>
</dbReference>
<evidence type="ECO:0000259" key="5">
    <source>
        <dbReference type="PROSITE" id="PS50045"/>
    </source>
</evidence>
<dbReference type="GO" id="GO:0005524">
    <property type="term" value="F:ATP binding"/>
    <property type="evidence" value="ECO:0007669"/>
    <property type="project" value="UniProtKB-KW"/>
</dbReference>
<dbReference type="InterPro" id="IPR002078">
    <property type="entry name" value="Sigma_54_int"/>
</dbReference>
<dbReference type="CDD" id="cd00009">
    <property type="entry name" value="AAA"/>
    <property type="match status" value="1"/>
</dbReference>
<feature type="domain" description="PTS EIIA type-4" evidence="7">
    <location>
        <begin position="583"/>
        <end position="706"/>
    </location>
</feature>
<dbReference type="InterPro" id="IPR016152">
    <property type="entry name" value="PTrfase/Anion_transptr"/>
</dbReference>
<evidence type="ECO:0000256" key="4">
    <source>
        <dbReference type="ARBA" id="ARBA00022840"/>
    </source>
</evidence>
<sequence>MEQKLLELIKNEDKKNPMTDEELSAKLKMRRDEVTELRLKLNIPDSRERRKPYILTEMRKIINQNPSVSDRELTRILNVEGYNVSRTAVTKLRSLIDSEETVKPEKTASPNLDPFSSIIGYDGSLKMQVQQARAAVMYPPHGLHTLIVGPTGVGKSHLAEAMYRFALESGKFQKNAPFIVFNCADYADNPQLLLSQLFGHVKGAFTGADTNKDGLIERANGGILFLDEVHRLPPEGQEILFSILDYGRYRRLGEVDNLRSVDVLIIAATTQDIESSLLLTFRRRIPMVIEMPPLDVRPISERLQIIKSFLAKEATRIGKTLKLKPEPLTAMLLYDCPGNIGQLRSDIQVACAKAFIANLNSKHGDITIGLEDLPAHVRKGMLKKRIKEDQIGILNHELKFTPKDEVIDKLPKEEEYTLPDDIYLYIEDRYAELSNKGLEQNDINEIISGELQVRFQNFSNSFSRGYAINKQDLAQMVGEKMVHTVEEMLKVADAMGYKYKEGLIYCLAIHLAATVSRIKAGKTIVNPQMEKIKKEFEKELAISEEMSKIIEKEYEIHVPLEEIGYIALYLKMMSKNDSYEEPSIAVIIVTHGHVAKAMADVANGLMGVNHAVGIDMPLDRSPEEALEETLAAVKRMDEGKGALLLVDMGSLVTFGEIIMQRAGIPTRTIDRVDTVMAIEAVRKSLLPDITLEDLAESLSEPKHSTRYAKSDPFIVKDKAIVTLCLTGEGSAQTIERFICSSIPDIRDHYEVIPLGLTKEGNIGKIIGDLQRQYEIKAIIGTISPGEDYNIPFISLEEIINGNGIKYLKKILGIKSQDNPLSDLIKKELITIANEETTKASIVDEMVDMLKKHGYVNNDFLLDVYKRELMGATCMEEGCAIPHGLPQNVIKPCISVCVLKKPVKWLEGNEVKVVFLLALKEDNQEAFAALYKKIRSKGFIDRIFTADNVETIREVIIDD</sequence>
<evidence type="ECO:0000259" key="8">
    <source>
        <dbReference type="PROSITE" id="PS51372"/>
    </source>
</evidence>
<proteinExistence type="predicted"/>
<dbReference type="Pfam" id="PF00359">
    <property type="entry name" value="PTS_EIIA_2"/>
    <property type="match status" value="1"/>
</dbReference>
<dbReference type="InterPro" id="IPR011608">
    <property type="entry name" value="PRD"/>
</dbReference>
<dbReference type="SUPFAM" id="SSF53062">
    <property type="entry name" value="PTS system fructose IIA component-like"/>
    <property type="match status" value="1"/>
</dbReference>
<evidence type="ECO:0000256" key="3">
    <source>
        <dbReference type="ARBA" id="ARBA00022777"/>
    </source>
</evidence>
<name>A0A5D8QE06_9THEO</name>
<dbReference type="Proteomes" id="UP000322976">
    <property type="component" value="Unassembled WGS sequence"/>
</dbReference>
<dbReference type="CDD" id="cd00006">
    <property type="entry name" value="PTS_IIA_man"/>
    <property type="match status" value="1"/>
</dbReference>
<accession>A0A5D8QE06</accession>
<keyword evidence="2" id="KW-0547">Nucleotide-binding</keyword>
<comment type="caution">
    <text evidence="9">The sequence shown here is derived from an EMBL/GenBank/DDBJ whole genome shotgun (WGS) entry which is preliminary data.</text>
</comment>
<feature type="domain" description="PRD" evidence="8">
    <location>
        <begin position="469"/>
        <end position="580"/>
    </location>
</feature>
<keyword evidence="3" id="KW-0418">Kinase</keyword>
<dbReference type="SUPFAM" id="SSF52540">
    <property type="entry name" value="P-loop containing nucleoside triphosphate hydrolases"/>
    <property type="match status" value="1"/>
</dbReference>
<dbReference type="InterPro" id="IPR003593">
    <property type="entry name" value="AAA+_ATPase"/>
</dbReference>
<dbReference type="InterPro" id="IPR033887">
    <property type="entry name" value="PTS_IIA_man"/>
</dbReference>
<reference evidence="9 10" key="1">
    <citation type="submission" date="2019-08" db="EMBL/GenBank/DDBJ databases">
        <title>Calorimonas adulescens gen. nov., sp. nov., an anaerobic thermophilic bacterium from Sakhalin hot spring.</title>
        <authorList>
            <person name="Khomyakova M.A."/>
            <person name="Merkel A.Y."/>
            <person name="Novikov A."/>
            <person name="Bonch-Osmolovskaya E.A."/>
            <person name="Slobodkin A.I."/>
        </authorList>
    </citation>
    <scope>NUCLEOTIDE SEQUENCE [LARGE SCALE GENOMIC DNA]</scope>
    <source>
        <strain evidence="9 10">A05MB</strain>
    </source>
</reference>
<dbReference type="PANTHER" id="PTHR32071">
    <property type="entry name" value="TRANSCRIPTIONAL REGULATORY PROTEIN"/>
    <property type="match status" value="1"/>
</dbReference>
<dbReference type="Gene3D" id="3.40.50.300">
    <property type="entry name" value="P-loop containing nucleotide triphosphate hydrolases"/>
    <property type="match status" value="1"/>
</dbReference>
<evidence type="ECO:0000259" key="6">
    <source>
        <dbReference type="PROSITE" id="PS51094"/>
    </source>
</evidence>
<evidence type="ECO:0000256" key="1">
    <source>
        <dbReference type="ARBA" id="ARBA00022679"/>
    </source>
</evidence>
<keyword evidence="10" id="KW-1185">Reference proteome</keyword>
<evidence type="ECO:0000256" key="2">
    <source>
        <dbReference type="ARBA" id="ARBA00022741"/>
    </source>
</evidence>
<dbReference type="InterPro" id="IPR002178">
    <property type="entry name" value="PTS_EIIA_type-2_dom"/>
</dbReference>
<dbReference type="Gene3D" id="3.40.50.510">
    <property type="entry name" value="Phosphotransferase system, mannose-type IIA component"/>
    <property type="match status" value="1"/>
</dbReference>
<dbReference type="Gene3D" id="1.10.10.60">
    <property type="entry name" value="Homeodomain-like"/>
    <property type="match status" value="1"/>
</dbReference>
<protein>
    <submittedName>
        <fullName evidence="9">PRD domain-containing protein</fullName>
    </submittedName>
</protein>
<dbReference type="GO" id="GO:0016301">
    <property type="term" value="F:kinase activity"/>
    <property type="evidence" value="ECO:0007669"/>
    <property type="project" value="UniProtKB-KW"/>
</dbReference>